<dbReference type="PANTHER" id="PTHR30069">
    <property type="entry name" value="TONB-DEPENDENT OUTER MEMBRANE RECEPTOR"/>
    <property type="match status" value="1"/>
</dbReference>
<proteinExistence type="inferred from homology"/>
<accession>A0A1I2DEL3</accession>
<dbReference type="Gene3D" id="2.170.130.10">
    <property type="entry name" value="TonB-dependent receptor, plug domain"/>
    <property type="match status" value="1"/>
</dbReference>
<keyword evidence="11 12" id="KW-0998">Cell outer membrane</keyword>
<dbReference type="Gene3D" id="3.55.50.30">
    <property type="match status" value="1"/>
</dbReference>
<sequence>MPSPLSPAPLLHPLALAALLCSAAPLALAQGSAIAPGQAVAAFDIPAGPLAATLTRIGQAAGRTITADPALLAGRQALPVRGAMTAAQALQQALAGSGLAFDDTPAGLRVRADAVAREPVMRSPAAGAAPGEAATLSTVVVNDQRLGGGSLMQPTRQVTVIEGQELDVLRATSANLGGMLAKSVPGMSDSSRSLTDFGQTLRGRNVLVLVDGIPLNTNRDTARNLVNIDPGRIERVEVLRGSNAIYGSGATGGIVSVTTRPANGEKIVQTTVGAETALSGLHRDGLGGQVQQFVSGSKDAIDYELDISARRTPSGYDGHGDRIAPDVSQGDLMDSNTYSLGGKLGFRIDGNQRLQLAASHLRARQHSDYASDPSVNAAPPGSVAARAVRGLQLAEQNQIDNTMLSASYEHKDLAGSNLSALLYGRDNFTRFAPFDSRANTNRGNQVDQVAQNNKVFGGRLTVETPLGTAKDSRLVWGADYIQERSDMPLTVFDPALYDASRGLVFRPIGELTYLPWTTTRSAGAFAQLQHRFDSRWSAEGGLRYERAQASFDDFRPLSQSRVARPATVRGGRVSYDATLYNAGLSFKPVPDHEFYTSFSQGFDLPDVGLQLRNAGASFDINASELEPVKTDNYEAGWRGAFGDTLATLAVFHSRSDLGAIQSFNNGLRLQRTRERIRGVEATVDHYGRHWSGGGTLTWMQGRETPQGGTVEQPMTGYRIPPLKITAYVQYQPGQRWSLRAQLTWFGARDYRLADGRTQFARADVRSYYTVDLLGRYAIDEKNTVNVGVQNLFNRYYLPLYSQLMRSGSNNSRLPAAGTVLTASYTHRW</sequence>
<keyword evidence="7" id="KW-0408">Iron</keyword>
<keyword evidence="9 12" id="KW-0472">Membrane</keyword>
<evidence type="ECO:0000256" key="11">
    <source>
        <dbReference type="ARBA" id="ARBA00023237"/>
    </source>
</evidence>
<evidence type="ECO:0000313" key="17">
    <source>
        <dbReference type="Proteomes" id="UP000199119"/>
    </source>
</evidence>
<keyword evidence="3 12" id="KW-0813">Transport</keyword>
<evidence type="ECO:0000256" key="7">
    <source>
        <dbReference type="ARBA" id="ARBA00023004"/>
    </source>
</evidence>
<evidence type="ECO:0000256" key="3">
    <source>
        <dbReference type="ARBA" id="ARBA00022448"/>
    </source>
</evidence>
<dbReference type="CDD" id="cd01347">
    <property type="entry name" value="ligand_gated_channel"/>
    <property type="match status" value="1"/>
</dbReference>
<organism evidence="16 17">
    <name type="scientific">Paracidovorax wautersii</name>
    <dbReference type="NCBI Taxonomy" id="1177982"/>
    <lineage>
        <taxon>Bacteria</taxon>
        <taxon>Pseudomonadati</taxon>
        <taxon>Pseudomonadota</taxon>
        <taxon>Betaproteobacteria</taxon>
        <taxon>Burkholderiales</taxon>
        <taxon>Comamonadaceae</taxon>
        <taxon>Paracidovorax</taxon>
    </lineage>
</organism>
<dbReference type="InterPro" id="IPR036942">
    <property type="entry name" value="Beta-barrel_TonB_sf"/>
</dbReference>
<dbReference type="RefSeq" id="WP_092939389.1">
    <property type="nucleotide sequence ID" value="NZ_FONX01000005.1"/>
</dbReference>
<dbReference type="Pfam" id="PF07715">
    <property type="entry name" value="Plug"/>
    <property type="match status" value="1"/>
</dbReference>
<dbReference type="GO" id="GO:0015344">
    <property type="term" value="F:siderophore uptake transmembrane transporter activity"/>
    <property type="evidence" value="ECO:0007669"/>
    <property type="project" value="TreeGrafter"/>
</dbReference>
<dbReference type="EMBL" id="FONX01000005">
    <property type="protein sequence ID" value="SFE78888.1"/>
    <property type="molecule type" value="Genomic_DNA"/>
</dbReference>
<dbReference type="InterPro" id="IPR010105">
    <property type="entry name" value="TonB_sidphr_rcpt"/>
</dbReference>
<dbReference type="Proteomes" id="UP000199119">
    <property type="component" value="Unassembled WGS sequence"/>
</dbReference>
<evidence type="ECO:0000256" key="5">
    <source>
        <dbReference type="ARBA" id="ARBA00022496"/>
    </source>
</evidence>
<dbReference type="InterPro" id="IPR037066">
    <property type="entry name" value="Plug_dom_sf"/>
</dbReference>
<keyword evidence="5" id="KW-0406">Ion transport</keyword>
<dbReference type="InterPro" id="IPR039426">
    <property type="entry name" value="TonB-dep_rcpt-like"/>
</dbReference>
<dbReference type="GO" id="GO:0044718">
    <property type="term" value="P:siderophore transmembrane transport"/>
    <property type="evidence" value="ECO:0007669"/>
    <property type="project" value="TreeGrafter"/>
</dbReference>
<dbReference type="NCBIfam" id="TIGR01783">
    <property type="entry name" value="TonB-siderophor"/>
    <property type="match status" value="1"/>
</dbReference>
<dbReference type="GO" id="GO:0038023">
    <property type="term" value="F:signaling receptor activity"/>
    <property type="evidence" value="ECO:0007669"/>
    <property type="project" value="InterPro"/>
</dbReference>
<evidence type="ECO:0000256" key="9">
    <source>
        <dbReference type="ARBA" id="ARBA00023136"/>
    </source>
</evidence>
<dbReference type="Pfam" id="PF00593">
    <property type="entry name" value="TonB_dep_Rec_b-barrel"/>
    <property type="match status" value="1"/>
</dbReference>
<evidence type="ECO:0000256" key="1">
    <source>
        <dbReference type="ARBA" id="ARBA00004571"/>
    </source>
</evidence>
<dbReference type="InterPro" id="IPR011662">
    <property type="entry name" value="Secretin/TonB_short_N"/>
</dbReference>
<dbReference type="GO" id="GO:0009279">
    <property type="term" value="C:cell outer membrane"/>
    <property type="evidence" value="ECO:0007669"/>
    <property type="project" value="UniProtKB-SubCell"/>
</dbReference>
<keyword evidence="4 12" id="KW-1134">Transmembrane beta strand</keyword>
<feature type="signal peptide" evidence="14">
    <location>
        <begin position="1"/>
        <end position="29"/>
    </location>
</feature>
<protein>
    <submittedName>
        <fullName evidence="16">Iron complex outermembrane recepter protein</fullName>
    </submittedName>
</protein>
<dbReference type="Gene3D" id="2.40.170.20">
    <property type="entry name" value="TonB-dependent receptor, beta-barrel domain"/>
    <property type="match status" value="1"/>
</dbReference>
<keyword evidence="10" id="KW-0675">Receptor</keyword>
<evidence type="ECO:0000256" key="14">
    <source>
        <dbReference type="SAM" id="SignalP"/>
    </source>
</evidence>
<comment type="subcellular location">
    <subcellularLocation>
        <location evidence="1 12">Cell outer membrane</location>
        <topology evidence="1 12">Multi-pass membrane protein</topology>
    </subcellularLocation>
</comment>
<dbReference type="SUPFAM" id="SSF56935">
    <property type="entry name" value="Porins"/>
    <property type="match status" value="1"/>
</dbReference>
<keyword evidence="5" id="KW-0410">Iron transport</keyword>
<name>A0A1I2DEL3_9BURK</name>
<dbReference type="PANTHER" id="PTHR30069:SF42">
    <property type="entry name" value="FERRIC AEROBACTIN RECEPTOR"/>
    <property type="match status" value="1"/>
</dbReference>
<dbReference type="OrthoDB" id="8670144at2"/>
<evidence type="ECO:0000256" key="13">
    <source>
        <dbReference type="RuleBase" id="RU003357"/>
    </source>
</evidence>
<dbReference type="SMART" id="SM00965">
    <property type="entry name" value="STN"/>
    <property type="match status" value="1"/>
</dbReference>
<evidence type="ECO:0000259" key="15">
    <source>
        <dbReference type="SMART" id="SM00965"/>
    </source>
</evidence>
<keyword evidence="6 12" id="KW-0812">Transmembrane</keyword>
<evidence type="ECO:0000256" key="2">
    <source>
        <dbReference type="ARBA" id="ARBA00009810"/>
    </source>
</evidence>
<keyword evidence="17" id="KW-1185">Reference proteome</keyword>
<evidence type="ECO:0000256" key="4">
    <source>
        <dbReference type="ARBA" id="ARBA00022452"/>
    </source>
</evidence>
<evidence type="ECO:0000256" key="10">
    <source>
        <dbReference type="ARBA" id="ARBA00023170"/>
    </source>
</evidence>
<comment type="similarity">
    <text evidence="2 12 13">Belongs to the TonB-dependent receptor family.</text>
</comment>
<evidence type="ECO:0000256" key="12">
    <source>
        <dbReference type="PROSITE-ProRule" id="PRU01360"/>
    </source>
</evidence>
<dbReference type="PROSITE" id="PS52016">
    <property type="entry name" value="TONB_DEPENDENT_REC_3"/>
    <property type="match status" value="1"/>
</dbReference>
<dbReference type="InterPro" id="IPR012910">
    <property type="entry name" value="Plug_dom"/>
</dbReference>
<gene>
    <name evidence="16" type="ORF">SAMN04489711_105149</name>
</gene>
<evidence type="ECO:0000256" key="8">
    <source>
        <dbReference type="ARBA" id="ARBA00023077"/>
    </source>
</evidence>
<feature type="domain" description="Secretin/TonB short N-terminal" evidence="15">
    <location>
        <begin position="63"/>
        <end position="113"/>
    </location>
</feature>
<evidence type="ECO:0000256" key="6">
    <source>
        <dbReference type="ARBA" id="ARBA00022692"/>
    </source>
</evidence>
<dbReference type="InterPro" id="IPR000531">
    <property type="entry name" value="Beta-barrel_TonB"/>
</dbReference>
<feature type="chain" id="PRO_5011629701" evidence="14">
    <location>
        <begin position="30"/>
        <end position="828"/>
    </location>
</feature>
<evidence type="ECO:0000313" key="16">
    <source>
        <dbReference type="EMBL" id="SFE78888.1"/>
    </source>
</evidence>
<reference evidence="17" key="1">
    <citation type="submission" date="2016-10" db="EMBL/GenBank/DDBJ databases">
        <authorList>
            <person name="Varghese N."/>
            <person name="Submissions S."/>
        </authorList>
    </citation>
    <scope>NUCLEOTIDE SEQUENCE [LARGE SCALE GENOMIC DNA]</scope>
    <source>
        <strain evidence="17">DSM 27981</strain>
    </source>
</reference>
<keyword evidence="14" id="KW-0732">Signal</keyword>
<keyword evidence="8 13" id="KW-0798">TonB box</keyword>
<dbReference type="STRING" id="1177982.SAMN04489711_105149"/>
<dbReference type="AlphaFoldDB" id="A0A1I2DEL3"/>